<protein>
    <submittedName>
        <fullName evidence="3">Uncharacterized protein</fullName>
    </submittedName>
</protein>
<keyword evidence="4" id="KW-1185">Reference proteome</keyword>
<accession>A0A0J6T208</accession>
<feature type="region of interest" description="Disordered" evidence="1">
    <location>
        <begin position="29"/>
        <end position="51"/>
    </location>
</feature>
<feature type="transmembrane region" description="Helical" evidence="2">
    <location>
        <begin position="57"/>
        <end position="79"/>
    </location>
</feature>
<dbReference type="OrthoDB" id="7995339at2"/>
<organism evidence="3 4">
    <name type="scientific">Methylobacterium tarhaniae</name>
    <dbReference type="NCBI Taxonomy" id="1187852"/>
    <lineage>
        <taxon>Bacteria</taxon>
        <taxon>Pseudomonadati</taxon>
        <taxon>Pseudomonadota</taxon>
        <taxon>Alphaproteobacteria</taxon>
        <taxon>Hyphomicrobiales</taxon>
        <taxon>Methylobacteriaceae</taxon>
        <taxon>Methylobacterium</taxon>
    </lineage>
</organism>
<proteinExistence type="predicted"/>
<comment type="caution">
    <text evidence="3">The sequence shown here is derived from an EMBL/GenBank/DDBJ whole genome shotgun (WGS) entry which is preliminary data.</text>
</comment>
<name>A0A0J6T208_9HYPH</name>
<keyword evidence="2" id="KW-0812">Transmembrane</keyword>
<sequence>MFNIGPFHRPTGQPAGFYASLLPLEPEPLDCGSGDRASGALREPSPLPAQPSMARHAVSMLVLLCLTLAVHSAVGWWTIPGKAPILAPSAQTAPTIHVSSVRSPS</sequence>
<evidence type="ECO:0000313" key="3">
    <source>
        <dbReference type="EMBL" id="KMO39623.1"/>
    </source>
</evidence>
<keyword evidence="2" id="KW-1133">Transmembrane helix</keyword>
<dbReference type="EMBL" id="LABZ01000106">
    <property type="protein sequence ID" value="KMO39623.1"/>
    <property type="molecule type" value="Genomic_DNA"/>
</dbReference>
<dbReference type="AlphaFoldDB" id="A0A0J6T208"/>
<gene>
    <name evidence="3" type="ORF">VQ03_15440</name>
</gene>
<dbReference type="Proteomes" id="UP000036449">
    <property type="component" value="Unassembled WGS sequence"/>
</dbReference>
<evidence type="ECO:0000256" key="2">
    <source>
        <dbReference type="SAM" id="Phobius"/>
    </source>
</evidence>
<evidence type="ECO:0000313" key="4">
    <source>
        <dbReference type="Proteomes" id="UP000036449"/>
    </source>
</evidence>
<evidence type="ECO:0000256" key="1">
    <source>
        <dbReference type="SAM" id="MobiDB-lite"/>
    </source>
</evidence>
<dbReference type="PATRIC" id="fig|1187852.3.peg.223"/>
<reference evidence="3 4" key="1">
    <citation type="submission" date="2015-03" db="EMBL/GenBank/DDBJ databases">
        <title>Genome sequencing of Methylobacterium tarhaniae DSM 25844.</title>
        <authorList>
            <person name="Chaudhry V."/>
            <person name="Patil P.B."/>
        </authorList>
    </citation>
    <scope>NUCLEOTIDE SEQUENCE [LARGE SCALE GENOMIC DNA]</scope>
    <source>
        <strain evidence="3 4">DSM 25844</strain>
    </source>
</reference>
<keyword evidence="2" id="KW-0472">Membrane</keyword>